<dbReference type="GO" id="GO:0031573">
    <property type="term" value="P:mitotic intra-S DNA damage checkpoint signaling"/>
    <property type="evidence" value="ECO:0007669"/>
    <property type="project" value="TreeGrafter"/>
</dbReference>
<dbReference type="GO" id="GO:0005730">
    <property type="term" value="C:nucleolus"/>
    <property type="evidence" value="ECO:0007669"/>
    <property type="project" value="InterPro"/>
</dbReference>
<dbReference type="GO" id="GO:0035861">
    <property type="term" value="C:site of double-strand break"/>
    <property type="evidence" value="ECO:0007669"/>
    <property type="project" value="TreeGrafter"/>
</dbReference>
<dbReference type="GO" id="GO:0030896">
    <property type="term" value="C:checkpoint clamp complex"/>
    <property type="evidence" value="ECO:0007669"/>
    <property type="project" value="InterPro"/>
</dbReference>
<keyword evidence="3" id="KW-0539">Nucleus</keyword>
<organism evidence="5 6">
    <name type="scientific">Papiliotrema laurentii</name>
    <name type="common">Cryptococcus laurentii</name>
    <dbReference type="NCBI Taxonomy" id="5418"/>
    <lineage>
        <taxon>Eukaryota</taxon>
        <taxon>Fungi</taxon>
        <taxon>Dikarya</taxon>
        <taxon>Basidiomycota</taxon>
        <taxon>Agaricomycotina</taxon>
        <taxon>Tremellomycetes</taxon>
        <taxon>Tremellales</taxon>
        <taxon>Rhynchogastremaceae</taxon>
        <taxon>Papiliotrema</taxon>
    </lineage>
</organism>
<sequence>MRFRTNIHNVALLHKIIRSLSTLARTCTIRLSPEQVHFIIPGNEGRDGVQVWSQVKVEMLFADYKIESNSANEIWLEVNLDSLLKVLRSADNSVGTSTEASRYNATSLSDCSVGLRLNKSGSQAIWSFDIRGESHAGKPMRISHDVHVTILSKRRQEELNEPLCPPPNIHLILPNLSELRNIVSRLSHIADDVKISANHEGTMELSVADARLDLSTTWRDLRVPTANSEPEDEAENVPDDQFFSTTVTIKGLLKFLNSYQVGGTAIACICERHCVIAYVYIGDVNAAGGVLTFFIPAKHSGDD</sequence>
<protein>
    <recommendedName>
        <fullName evidence="4">Checkpoint protein</fullName>
    </recommendedName>
</protein>
<evidence type="ECO:0000313" key="5">
    <source>
        <dbReference type="EMBL" id="KAK1921436.1"/>
    </source>
</evidence>
<dbReference type="GO" id="GO:0006289">
    <property type="term" value="P:nucleotide-excision repair"/>
    <property type="evidence" value="ECO:0007669"/>
    <property type="project" value="TreeGrafter"/>
</dbReference>
<dbReference type="Pfam" id="PF04005">
    <property type="entry name" value="Hus1"/>
    <property type="match status" value="1"/>
</dbReference>
<dbReference type="InterPro" id="IPR046938">
    <property type="entry name" value="DNA_clamp_sf"/>
</dbReference>
<comment type="caution">
    <text evidence="5">The sequence shown here is derived from an EMBL/GenBank/DDBJ whole genome shotgun (WGS) entry which is preliminary data.</text>
</comment>
<dbReference type="InterPro" id="IPR007150">
    <property type="entry name" value="HUS1/Mec3"/>
</dbReference>
<dbReference type="EMBL" id="JAODAN010000011">
    <property type="protein sequence ID" value="KAK1921436.1"/>
    <property type="molecule type" value="Genomic_DNA"/>
</dbReference>
<dbReference type="Proteomes" id="UP001182556">
    <property type="component" value="Unassembled WGS sequence"/>
</dbReference>
<dbReference type="PANTHER" id="PTHR12900">
    <property type="entry name" value="MITOTIC AND DNA DAMAGE CHECKPOINT PROTEIN HUS1"/>
    <property type="match status" value="1"/>
</dbReference>
<dbReference type="GO" id="GO:0000724">
    <property type="term" value="P:double-strand break repair via homologous recombination"/>
    <property type="evidence" value="ECO:0007669"/>
    <property type="project" value="TreeGrafter"/>
</dbReference>
<evidence type="ECO:0000256" key="2">
    <source>
        <dbReference type="ARBA" id="ARBA00005563"/>
    </source>
</evidence>
<dbReference type="GO" id="GO:0000723">
    <property type="term" value="P:telomere maintenance"/>
    <property type="evidence" value="ECO:0007669"/>
    <property type="project" value="TreeGrafter"/>
</dbReference>
<keyword evidence="6" id="KW-1185">Reference proteome</keyword>
<gene>
    <name evidence="5" type="ORF">DB88DRAFT_500734</name>
</gene>
<evidence type="ECO:0000256" key="1">
    <source>
        <dbReference type="ARBA" id="ARBA00004123"/>
    </source>
</evidence>
<proteinExistence type="inferred from homology"/>
<dbReference type="PIRSF" id="PIRSF011312">
    <property type="entry name" value="Cell_cycle_HUS1"/>
    <property type="match status" value="1"/>
</dbReference>
<comment type="similarity">
    <text evidence="2 4">Belongs to the HUS1 family.</text>
</comment>
<dbReference type="GO" id="GO:0033314">
    <property type="term" value="P:mitotic DNA replication checkpoint signaling"/>
    <property type="evidence" value="ECO:0007669"/>
    <property type="project" value="TreeGrafter"/>
</dbReference>
<accession>A0AAD9CT42</accession>
<comment type="subcellular location">
    <subcellularLocation>
        <location evidence="1">Nucleus</location>
    </subcellularLocation>
</comment>
<dbReference type="GO" id="GO:0044778">
    <property type="term" value="P:meiotic DNA integrity checkpoint signaling"/>
    <property type="evidence" value="ECO:0007669"/>
    <property type="project" value="TreeGrafter"/>
</dbReference>
<name>A0AAD9CT42_PAPLA</name>
<dbReference type="Gene3D" id="3.70.10.10">
    <property type="match status" value="1"/>
</dbReference>
<reference evidence="5" key="1">
    <citation type="submission" date="2023-02" db="EMBL/GenBank/DDBJ databases">
        <title>Identification and recombinant expression of a fungal hydrolase from Papiliotrema laurentii that hydrolyzes apple cutin and clears colloidal polyester polyurethane.</title>
        <authorList>
            <consortium name="DOE Joint Genome Institute"/>
            <person name="Roman V.A."/>
            <person name="Bojanowski C."/>
            <person name="Crable B.R."/>
            <person name="Wagner D.N."/>
            <person name="Hung C.S."/>
            <person name="Nadeau L.J."/>
            <person name="Schratz L."/>
            <person name="Haridas S."/>
            <person name="Pangilinan J."/>
            <person name="Lipzen A."/>
            <person name="Na H."/>
            <person name="Yan M."/>
            <person name="Ng V."/>
            <person name="Grigoriev I.V."/>
            <person name="Spatafora J.W."/>
            <person name="Barlow D."/>
            <person name="Biffinger J."/>
            <person name="Kelley-Loughnane N."/>
            <person name="Varaljay V.A."/>
            <person name="Crookes-Goodson W.J."/>
        </authorList>
    </citation>
    <scope>NUCLEOTIDE SEQUENCE</scope>
    <source>
        <strain evidence="5">5307AH</strain>
    </source>
</reference>
<dbReference type="AlphaFoldDB" id="A0AAD9CT42"/>
<evidence type="ECO:0000313" key="6">
    <source>
        <dbReference type="Proteomes" id="UP001182556"/>
    </source>
</evidence>
<evidence type="ECO:0000256" key="3">
    <source>
        <dbReference type="ARBA" id="ARBA00023242"/>
    </source>
</evidence>
<dbReference type="PANTHER" id="PTHR12900:SF0">
    <property type="entry name" value="CHECKPOINT PROTEIN"/>
    <property type="match status" value="1"/>
</dbReference>
<dbReference type="InterPro" id="IPR016580">
    <property type="entry name" value="HUS1"/>
</dbReference>
<dbReference type="SUPFAM" id="SSF55979">
    <property type="entry name" value="DNA clamp"/>
    <property type="match status" value="1"/>
</dbReference>
<evidence type="ECO:0000256" key="4">
    <source>
        <dbReference type="PIRNR" id="PIRNR011312"/>
    </source>
</evidence>